<feature type="non-terminal residue" evidence="4">
    <location>
        <position position="338"/>
    </location>
</feature>
<dbReference type="Pfam" id="PF00076">
    <property type="entry name" value="RRM_1"/>
    <property type="match status" value="2"/>
</dbReference>
<accession>A0A1E4SMP0</accession>
<dbReference type="PANTHER" id="PTHR23147">
    <property type="entry name" value="SERINE/ARGININE RICH SPLICING FACTOR"/>
    <property type="match status" value="1"/>
</dbReference>
<dbReference type="EMBL" id="KV453910">
    <property type="protein sequence ID" value="ODV80652.1"/>
    <property type="molecule type" value="Genomic_DNA"/>
</dbReference>
<dbReference type="InterPro" id="IPR050907">
    <property type="entry name" value="SRSF"/>
</dbReference>
<feature type="compositionally biased region" description="Polar residues" evidence="2">
    <location>
        <begin position="1"/>
        <end position="16"/>
    </location>
</feature>
<evidence type="ECO:0000256" key="2">
    <source>
        <dbReference type="SAM" id="MobiDB-lite"/>
    </source>
</evidence>
<protein>
    <recommendedName>
        <fullName evidence="3">RRM domain-containing protein</fullName>
    </recommendedName>
</protein>
<organism evidence="4 5">
    <name type="scientific">Suhomyces tanzawaensis NRRL Y-17324</name>
    <dbReference type="NCBI Taxonomy" id="984487"/>
    <lineage>
        <taxon>Eukaryota</taxon>
        <taxon>Fungi</taxon>
        <taxon>Dikarya</taxon>
        <taxon>Ascomycota</taxon>
        <taxon>Saccharomycotina</taxon>
        <taxon>Pichiomycetes</taxon>
        <taxon>Debaryomycetaceae</taxon>
        <taxon>Suhomyces</taxon>
    </lineage>
</organism>
<sequence length="338" mass="37810">PSVASAASNAAQTPTSVAKPADKPLPLSSEIKLTENEKTFCRGRPSSCVFVASLAANRTDDELSVAVATHFQKWGVPSTVKVLRDTCNRPYAFVQYSNNLEAKRAIKFGHNSILNGRNIRCEQAKVNRTLFLSSLTVFTEKAIEKHLTDFGEIEQLAQSDPAGVLVESHSAKGSKAWYCKFVYRDDAIRAFANLSEGNNFEVEWAQNIDTCNNDPEIEELESKPSFDKFSIFVGQLSPNIKDKELKERFSRHGMITHVDLIRKPGNTFAFVKFEDESSAASAVERENHSMLCGKTMHVQYRETFVNPSRSFDRVKGIALAPPPINLNRRYSNTRNEKP</sequence>
<evidence type="ECO:0000313" key="4">
    <source>
        <dbReference type="EMBL" id="ODV80652.1"/>
    </source>
</evidence>
<keyword evidence="5" id="KW-1185">Reference proteome</keyword>
<dbReference type="InterPro" id="IPR000504">
    <property type="entry name" value="RRM_dom"/>
</dbReference>
<dbReference type="Proteomes" id="UP000094285">
    <property type="component" value="Unassembled WGS sequence"/>
</dbReference>
<reference evidence="5" key="1">
    <citation type="submission" date="2016-05" db="EMBL/GenBank/DDBJ databases">
        <title>Comparative genomics of biotechnologically important yeasts.</title>
        <authorList>
            <consortium name="DOE Joint Genome Institute"/>
            <person name="Riley R."/>
            <person name="Haridas S."/>
            <person name="Wolfe K.H."/>
            <person name="Lopes M.R."/>
            <person name="Hittinger C.T."/>
            <person name="Goker M."/>
            <person name="Salamov A."/>
            <person name="Wisecaver J."/>
            <person name="Long T.M."/>
            <person name="Aerts A.L."/>
            <person name="Barry K."/>
            <person name="Choi C."/>
            <person name="Clum A."/>
            <person name="Coughlan A.Y."/>
            <person name="Deshpande S."/>
            <person name="Douglass A.P."/>
            <person name="Hanson S.J."/>
            <person name="Klenk H.-P."/>
            <person name="Labutti K."/>
            <person name="Lapidus A."/>
            <person name="Lindquist E."/>
            <person name="Lipzen A."/>
            <person name="Meier-Kolthoff J.P."/>
            <person name="Ohm R.A."/>
            <person name="Otillar R.P."/>
            <person name="Pangilinan J."/>
            <person name="Peng Y."/>
            <person name="Rokas A."/>
            <person name="Rosa C.A."/>
            <person name="Scheuner C."/>
            <person name="Sibirny A.A."/>
            <person name="Slot J.C."/>
            <person name="Stielow J.B."/>
            <person name="Sun H."/>
            <person name="Kurtzman C.P."/>
            <person name="Blackwell M."/>
            <person name="Grigoriev I.V."/>
            <person name="Jeffries T.W."/>
        </authorList>
    </citation>
    <scope>NUCLEOTIDE SEQUENCE [LARGE SCALE GENOMIC DNA]</scope>
    <source>
        <strain evidence="5">NRRL Y-17324</strain>
    </source>
</reference>
<proteinExistence type="predicted"/>
<dbReference type="SUPFAM" id="SSF54928">
    <property type="entry name" value="RNA-binding domain, RBD"/>
    <property type="match status" value="2"/>
</dbReference>
<dbReference type="STRING" id="984487.A0A1E4SMP0"/>
<dbReference type="GeneID" id="30982694"/>
<name>A0A1E4SMP0_9ASCO</name>
<evidence type="ECO:0000313" key="5">
    <source>
        <dbReference type="Proteomes" id="UP000094285"/>
    </source>
</evidence>
<dbReference type="SMART" id="SM00360">
    <property type="entry name" value="RRM"/>
    <property type="match status" value="2"/>
</dbReference>
<feature type="domain" description="RRM" evidence="3">
    <location>
        <begin position="47"/>
        <end position="126"/>
    </location>
</feature>
<dbReference type="Gene3D" id="3.30.70.330">
    <property type="match status" value="2"/>
</dbReference>
<feature type="domain" description="RRM" evidence="3">
    <location>
        <begin position="229"/>
        <end position="303"/>
    </location>
</feature>
<dbReference type="AlphaFoldDB" id="A0A1E4SMP0"/>
<evidence type="ECO:0000256" key="1">
    <source>
        <dbReference type="PROSITE-ProRule" id="PRU00176"/>
    </source>
</evidence>
<dbReference type="InterPro" id="IPR012677">
    <property type="entry name" value="Nucleotide-bd_a/b_plait_sf"/>
</dbReference>
<dbReference type="InterPro" id="IPR035979">
    <property type="entry name" value="RBD_domain_sf"/>
</dbReference>
<keyword evidence="1" id="KW-0694">RNA-binding</keyword>
<dbReference type="PROSITE" id="PS50102">
    <property type="entry name" value="RRM"/>
    <property type="match status" value="2"/>
</dbReference>
<dbReference type="OrthoDB" id="410044at2759"/>
<gene>
    <name evidence="4" type="ORF">CANTADRAFT_33947</name>
</gene>
<feature type="region of interest" description="Disordered" evidence="2">
    <location>
        <begin position="1"/>
        <end position="24"/>
    </location>
</feature>
<feature type="non-terminal residue" evidence="4">
    <location>
        <position position="1"/>
    </location>
</feature>
<dbReference type="RefSeq" id="XP_020065774.1">
    <property type="nucleotide sequence ID" value="XM_020208557.1"/>
</dbReference>
<evidence type="ECO:0000259" key="3">
    <source>
        <dbReference type="PROSITE" id="PS50102"/>
    </source>
</evidence>
<dbReference type="GO" id="GO:0003723">
    <property type="term" value="F:RNA binding"/>
    <property type="evidence" value="ECO:0007669"/>
    <property type="project" value="UniProtKB-UniRule"/>
</dbReference>